<feature type="non-terminal residue" evidence="1">
    <location>
        <position position="1"/>
    </location>
</feature>
<protein>
    <recommendedName>
        <fullName evidence="3">Profilin</fullName>
    </recommendedName>
</protein>
<dbReference type="EMBL" id="CAUYUJ010017643">
    <property type="protein sequence ID" value="CAK0876593.1"/>
    <property type="molecule type" value="Genomic_DNA"/>
</dbReference>
<evidence type="ECO:0008006" key="3">
    <source>
        <dbReference type="Google" id="ProtNLM"/>
    </source>
</evidence>
<evidence type="ECO:0000313" key="1">
    <source>
        <dbReference type="EMBL" id="CAK0876593.1"/>
    </source>
</evidence>
<keyword evidence="2" id="KW-1185">Reference proteome</keyword>
<evidence type="ECO:0000313" key="2">
    <source>
        <dbReference type="Proteomes" id="UP001189429"/>
    </source>
</evidence>
<accession>A0ABN9VSX3</accession>
<feature type="non-terminal residue" evidence="1">
    <location>
        <position position="238"/>
    </location>
</feature>
<comment type="caution">
    <text evidence="1">The sequence shown here is derived from an EMBL/GenBank/DDBJ whole genome shotgun (WGS) entry which is preliminary data.</text>
</comment>
<gene>
    <name evidence="1" type="ORF">PCOR1329_LOCUS60899</name>
</gene>
<proteinExistence type="predicted"/>
<sequence>DQTSLVLAAPLEQRSAPCAISIPAVQKKLSEPDVEAISSSFAAEFLKAPIRGSHGRGGLQCSLTNEAAVRVKGFLESAVPGFTSKINGFDQYCGLNTFGFAHSCIKVSTENCNMGSLRYHMSGSKSVVMASWDDVRTFLGSSGIDPALLTPAKTAAAFKVLDDAKVRDFGLKHKLYCGTVGPHALLYTPANYITVERATGSVDVIGFMTRGLAKADSSALPSFDKLRSTFDAAKDAKQ</sequence>
<dbReference type="Proteomes" id="UP001189429">
    <property type="component" value="Unassembled WGS sequence"/>
</dbReference>
<name>A0ABN9VSX3_9DINO</name>
<organism evidence="1 2">
    <name type="scientific">Prorocentrum cordatum</name>
    <dbReference type="NCBI Taxonomy" id="2364126"/>
    <lineage>
        <taxon>Eukaryota</taxon>
        <taxon>Sar</taxon>
        <taxon>Alveolata</taxon>
        <taxon>Dinophyceae</taxon>
        <taxon>Prorocentrales</taxon>
        <taxon>Prorocentraceae</taxon>
        <taxon>Prorocentrum</taxon>
    </lineage>
</organism>
<reference evidence="1" key="1">
    <citation type="submission" date="2023-10" db="EMBL/GenBank/DDBJ databases">
        <authorList>
            <person name="Chen Y."/>
            <person name="Shah S."/>
            <person name="Dougan E. K."/>
            <person name="Thang M."/>
            <person name="Chan C."/>
        </authorList>
    </citation>
    <scope>NUCLEOTIDE SEQUENCE [LARGE SCALE GENOMIC DNA]</scope>
</reference>